<dbReference type="Proteomes" id="UP000010445">
    <property type="component" value="Unassembled WGS sequence"/>
</dbReference>
<keyword evidence="2" id="KW-1185">Reference proteome</keyword>
<dbReference type="Pfam" id="PF21813">
    <property type="entry name" value="DUF6882"/>
    <property type="match status" value="1"/>
</dbReference>
<dbReference type="PATRIC" id="fig|1035195.3.peg.799"/>
<protein>
    <submittedName>
        <fullName evidence="1">Uncharacterized protein</fullName>
    </submittedName>
</protein>
<accession>L1MHY8</accession>
<dbReference type="HOGENOM" id="CLU_056145_0_0_11"/>
<dbReference type="STRING" id="1035195.HMPREF9997_00896"/>
<dbReference type="OrthoDB" id="4428117at2"/>
<name>L1MHY8_9CORY</name>
<dbReference type="RefSeq" id="WP_006063137.1">
    <property type="nucleotide sequence ID" value="NZ_KB290830.1"/>
</dbReference>
<dbReference type="EMBL" id="AMEM01000016">
    <property type="protein sequence ID" value="EKX90832.1"/>
    <property type="molecule type" value="Genomic_DNA"/>
</dbReference>
<organism evidence="1 2">
    <name type="scientific">Corynebacterium durum F0235</name>
    <dbReference type="NCBI Taxonomy" id="1035195"/>
    <lineage>
        <taxon>Bacteria</taxon>
        <taxon>Bacillati</taxon>
        <taxon>Actinomycetota</taxon>
        <taxon>Actinomycetes</taxon>
        <taxon>Mycobacteriales</taxon>
        <taxon>Corynebacteriaceae</taxon>
        <taxon>Corynebacterium</taxon>
    </lineage>
</organism>
<dbReference type="eggNOG" id="ENOG50328JT">
    <property type="taxonomic scope" value="Bacteria"/>
</dbReference>
<evidence type="ECO:0000313" key="2">
    <source>
        <dbReference type="Proteomes" id="UP000010445"/>
    </source>
</evidence>
<evidence type="ECO:0000313" key="1">
    <source>
        <dbReference type="EMBL" id="EKX90832.1"/>
    </source>
</evidence>
<dbReference type="InterPro" id="IPR049249">
    <property type="entry name" value="DUF6882"/>
</dbReference>
<sequence>MVDYLSPQTITDVVADGIFAQAEYDSDFNSNLGSIAHVDVESAGDSFVVHFKPTFGSIFTANAEQVAVLNSAQGMLHWTSPRAHQAHTSFNIPEFEGDVPYSPSLFAAARTLHGNRPALYAPQRNGETPVLVLDTPPPTPNSRRALTHGIPYLLPTMDIRRALRAYAAATGLGIYETDTTISFSDGTDLTLEDNLIKCISGDFSLDDFRADAFYFNVEQQLLFDALYPNSPATPTAQFDPVTSLLTLFSQFEAGRPALTVHAMVLATVRDDTWTWAWASNLPPHLQQASLKLRETGAHLGIPAFLYPQLPVSLAESWGVLTAVKPSLQRWIHTAVPLGDGTTGVLLFDHPELRLPTATTDALHATLQTPLPAELDARQAVRSYARLRGVNSSFDQLEEHAIVHAPEAPIHVTFDGDHHLLRTELPV</sequence>
<gene>
    <name evidence="1" type="ORF">HMPREF9997_00896</name>
</gene>
<dbReference type="AlphaFoldDB" id="L1MHY8"/>
<proteinExistence type="predicted"/>
<reference evidence="1 2" key="1">
    <citation type="submission" date="2012-05" db="EMBL/GenBank/DDBJ databases">
        <authorList>
            <person name="Weinstock G."/>
            <person name="Sodergren E."/>
            <person name="Lobos E.A."/>
            <person name="Fulton L."/>
            <person name="Fulton R."/>
            <person name="Courtney L."/>
            <person name="Fronick C."/>
            <person name="O'Laughlin M."/>
            <person name="Godfrey J."/>
            <person name="Wilson R.M."/>
            <person name="Miner T."/>
            <person name="Farmer C."/>
            <person name="Delehaunty K."/>
            <person name="Cordes M."/>
            <person name="Minx P."/>
            <person name="Tomlinson C."/>
            <person name="Chen J."/>
            <person name="Wollam A."/>
            <person name="Pepin K.H."/>
            <person name="Bhonagiri V."/>
            <person name="Zhang X."/>
            <person name="Suruliraj S."/>
            <person name="Warren W."/>
            <person name="Mitreva M."/>
            <person name="Mardis E.R."/>
            <person name="Wilson R.K."/>
        </authorList>
    </citation>
    <scope>NUCLEOTIDE SEQUENCE [LARGE SCALE GENOMIC DNA]</scope>
    <source>
        <strain evidence="1 2">F0235</strain>
    </source>
</reference>
<comment type="caution">
    <text evidence="1">The sequence shown here is derived from an EMBL/GenBank/DDBJ whole genome shotgun (WGS) entry which is preliminary data.</text>
</comment>